<dbReference type="SUPFAM" id="SSF88874">
    <property type="entry name" value="Receptor-binding domain of short tail fibre protein gp12"/>
    <property type="match status" value="1"/>
</dbReference>
<dbReference type="KEGG" id="vg:13455387"/>
<evidence type="ECO:0000313" key="2">
    <source>
        <dbReference type="Proteomes" id="UP000007817"/>
    </source>
</evidence>
<evidence type="ECO:0000313" key="1">
    <source>
        <dbReference type="EMBL" id="AEZ50874.1"/>
    </source>
</evidence>
<dbReference type="CDD" id="cd22641">
    <property type="entry name" value="C24-like"/>
    <property type="match status" value="1"/>
</dbReference>
<keyword evidence="2" id="KW-1185">Reference proteome</keyword>
<dbReference type="EMBL" id="JN662425">
    <property type="protein sequence ID" value="AEZ50874.1"/>
    <property type="molecule type" value="Genomic_DNA"/>
</dbReference>
<dbReference type="RefSeq" id="YP_006589986.1">
    <property type="nucleotide sequence ID" value="NC_018452.1"/>
</dbReference>
<gene>
    <name evidence="1" type="ORF">DC1_00056</name>
</gene>
<protein>
    <submittedName>
        <fullName evidence="1">Tail fiber protein</fullName>
    </submittedName>
</protein>
<organism evidence="1 2">
    <name type="scientific">Burkholderia phage DC1</name>
    <dbReference type="NCBI Taxonomy" id="2881398"/>
    <lineage>
        <taxon>Viruses</taxon>
        <taxon>Duplodnaviria</taxon>
        <taxon>Heunggongvirae</taxon>
        <taxon>Uroviricota</taxon>
        <taxon>Caudoviricetes</taxon>
        <taxon>Lessievirus</taxon>
        <taxon>Lessievirus DC1</taxon>
    </lineage>
</organism>
<reference evidence="1 2" key="1">
    <citation type="journal article" date="2012" name="Appl. Environ. Microbiol.">
        <title>Characterization of DC1, a broad-host-range Bcep22-like podovirus.</title>
        <authorList>
            <person name="Lynch K.H."/>
            <person name="Stothard P."/>
            <person name="Dennis J.J."/>
        </authorList>
    </citation>
    <scope>NUCLEOTIDE SEQUENCE [LARGE SCALE GENOMIC DNA]</scope>
</reference>
<dbReference type="GeneID" id="13455387"/>
<accession>I6NML7</accession>
<sequence>MSLKLTNNAVSKLASSVAADATTVAVLPGDGTKFPALAAGDWFPGTLIKVDGSSEIVKVTARAIDSFTVVRAQEGTAALDFNAGDRFELRITAFAAQNTSDIAPSLANLDRTVNLRSLYQIFDLLEPIGTVKYWDSDAPPPPGYFICNGQNGTPDWRDRFIVVAGASYARGATGGANTVTLAPEQMPVHNHGLHDPGHAHGVADPGHNHYVNDPGHAHGFKVVAYSIDGGGSGQLTGGGYQSPNDGEFNGVTNGSGTGIWLNGSGTGISIYGSGTGIWLDNAGGGQAHENRPPYVAIPIIRKMVTALSTLG</sequence>
<proteinExistence type="predicted"/>
<name>I6NML7_9CAUD</name>
<dbReference type="Proteomes" id="UP000007817">
    <property type="component" value="Segment"/>
</dbReference>